<keyword evidence="7" id="KW-1185">Reference proteome</keyword>
<feature type="domain" description="Sulfatase N-terminal" evidence="5">
    <location>
        <begin position="6"/>
        <end position="345"/>
    </location>
</feature>
<evidence type="ECO:0000256" key="2">
    <source>
        <dbReference type="ARBA" id="ARBA00022723"/>
    </source>
</evidence>
<organism evidence="6 7">
    <name type="scientific">Clostridium omnivorum</name>
    <dbReference type="NCBI Taxonomy" id="1604902"/>
    <lineage>
        <taxon>Bacteria</taxon>
        <taxon>Bacillati</taxon>
        <taxon>Bacillota</taxon>
        <taxon>Clostridia</taxon>
        <taxon>Eubacteriales</taxon>
        <taxon>Clostridiaceae</taxon>
        <taxon>Clostridium</taxon>
    </lineage>
</organism>
<dbReference type="RefSeq" id="WP_264850179.1">
    <property type="nucleotide sequence ID" value="NZ_BRXR01000001.1"/>
</dbReference>
<gene>
    <name evidence="6" type="ORF">bsdE14_23120</name>
</gene>
<evidence type="ECO:0000256" key="1">
    <source>
        <dbReference type="ARBA" id="ARBA00008779"/>
    </source>
</evidence>
<dbReference type="PANTHER" id="PTHR42693">
    <property type="entry name" value="ARYLSULFATASE FAMILY MEMBER"/>
    <property type="match status" value="1"/>
</dbReference>
<sequence>MSNTRPNLVYIFADQWRRQAVGFMKEDPVITPNMDKFAEESLVFDNCISCFPLCSPHRASLLTGKYPLSTGFFTNCKIGCDVRLKEEEICIGDVTKAAGYDTAYIGKWHLDLPEMNLTDNPVSGARNWDAYTEPGPKRHGFDYWYSYGTFDEHLTPHYWMDTPEMIKVNQWSVEHETDMAIDYMKNHDKDKPFTLFLSWNPPHSPYDQVPEKYKRLYEGRDIPLRENFSLEKSVVGVGDPFEGDYVKALENTLNYYAAVSGIDENFGRILEELKRLGLEENTIVILSSDHGDMMVSHGLTSKNIWYEESIGVPFMVRMPNKIKVGRTDALFASPDIMPTLLGFMGLDIPNTVEGMDLSGILTGIKAEEQNSVYICSCPGSKPLLEKYKKLGYSPEQYGWRGVRTKRFTYVVNKGYIPEENKLERYIYDNEKDPYQKSPIMISNIEDNIVAKELEGELKGWLEKLKDPFTI</sequence>
<dbReference type="Gene3D" id="3.40.720.10">
    <property type="entry name" value="Alkaline Phosphatase, subunit A"/>
    <property type="match status" value="1"/>
</dbReference>
<evidence type="ECO:0000256" key="3">
    <source>
        <dbReference type="ARBA" id="ARBA00022801"/>
    </source>
</evidence>
<dbReference type="Gene3D" id="3.30.1120.10">
    <property type="match status" value="1"/>
</dbReference>
<evidence type="ECO:0000256" key="4">
    <source>
        <dbReference type="ARBA" id="ARBA00022837"/>
    </source>
</evidence>
<name>A0ABQ5N6S6_9CLOT</name>
<dbReference type="Proteomes" id="UP001208567">
    <property type="component" value="Unassembled WGS sequence"/>
</dbReference>
<dbReference type="CDD" id="cd16034">
    <property type="entry name" value="sulfatase_like"/>
    <property type="match status" value="1"/>
</dbReference>
<reference evidence="6 7" key="1">
    <citation type="journal article" date="2024" name="Int. J. Syst. Evol. Microbiol.">
        <title>Clostridium omnivorum sp. nov., isolated from anoxic soil under the treatment of reductive soil disinfestation.</title>
        <authorList>
            <person name="Ueki A."/>
            <person name="Tonouchi A."/>
            <person name="Kaku N."/>
            <person name="Honma S."/>
            <person name="Ueki K."/>
        </authorList>
    </citation>
    <scope>NUCLEOTIDE SEQUENCE [LARGE SCALE GENOMIC DNA]</scope>
    <source>
        <strain evidence="6 7">E14</strain>
    </source>
</reference>
<evidence type="ECO:0000313" key="7">
    <source>
        <dbReference type="Proteomes" id="UP001208567"/>
    </source>
</evidence>
<comment type="similarity">
    <text evidence="1">Belongs to the sulfatase family.</text>
</comment>
<dbReference type="PANTHER" id="PTHR42693:SF53">
    <property type="entry name" value="ENDO-4-O-SULFATASE"/>
    <property type="match status" value="1"/>
</dbReference>
<evidence type="ECO:0000259" key="5">
    <source>
        <dbReference type="Pfam" id="PF00884"/>
    </source>
</evidence>
<dbReference type="InterPro" id="IPR024607">
    <property type="entry name" value="Sulfatase_CS"/>
</dbReference>
<dbReference type="PROSITE" id="PS00149">
    <property type="entry name" value="SULFATASE_2"/>
    <property type="match status" value="1"/>
</dbReference>
<dbReference type="EMBL" id="BRXR01000001">
    <property type="protein sequence ID" value="GLC30902.1"/>
    <property type="molecule type" value="Genomic_DNA"/>
</dbReference>
<keyword evidence="4" id="KW-0106">Calcium</keyword>
<protein>
    <submittedName>
        <fullName evidence="6">Sulfatase</fullName>
    </submittedName>
</protein>
<evidence type="ECO:0000313" key="6">
    <source>
        <dbReference type="EMBL" id="GLC30902.1"/>
    </source>
</evidence>
<dbReference type="InterPro" id="IPR017850">
    <property type="entry name" value="Alkaline_phosphatase_core_sf"/>
</dbReference>
<accession>A0ABQ5N6S6</accession>
<proteinExistence type="inferred from homology"/>
<comment type="caution">
    <text evidence="6">The sequence shown here is derived from an EMBL/GenBank/DDBJ whole genome shotgun (WGS) entry which is preliminary data.</text>
</comment>
<keyword evidence="3" id="KW-0378">Hydrolase</keyword>
<dbReference type="InterPro" id="IPR050738">
    <property type="entry name" value="Sulfatase"/>
</dbReference>
<dbReference type="SUPFAM" id="SSF53649">
    <property type="entry name" value="Alkaline phosphatase-like"/>
    <property type="match status" value="1"/>
</dbReference>
<keyword evidence="2" id="KW-0479">Metal-binding</keyword>
<dbReference type="Pfam" id="PF00884">
    <property type="entry name" value="Sulfatase"/>
    <property type="match status" value="1"/>
</dbReference>
<dbReference type="InterPro" id="IPR000917">
    <property type="entry name" value="Sulfatase_N"/>
</dbReference>